<dbReference type="Proteomes" id="UP000252680">
    <property type="component" value="Unassembled WGS sequence"/>
</dbReference>
<dbReference type="AlphaFoldDB" id="A0A365YT68"/>
<proteinExistence type="predicted"/>
<evidence type="ECO:0000313" key="1">
    <source>
        <dbReference type="EMBL" id="RBM06055.1"/>
    </source>
</evidence>
<reference evidence="1 2" key="1">
    <citation type="submission" date="2018-05" db="EMBL/GenBank/DDBJ databases">
        <title>Komagataeibacter cocois sp. nov., for a novel cellulose- producing strain isolated from coconut milk.</title>
        <authorList>
            <person name="Liu L."/>
            <person name="Wang Y."/>
            <person name="Liu S."/>
            <person name="Bi J."/>
            <person name="Chen H."/>
            <person name="Deng J."/>
            <person name="Zhang C."/>
            <person name="Hu Q."/>
            <person name="Li C."/>
        </authorList>
    </citation>
    <scope>NUCLEOTIDE SEQUENCE [LARGE SCALE GENOMIC DNA]</scope>
    <source>
        <strain evidence="1 2">WE7</strain>
    </source>
</reference>
<accession>A0A365YT68</accession>
<name>A0A365YT68_9PROT</name>
<dbReference type="EMBL" id="QEXL01000014">
    <property type="protein sequence ID" value="RBM06055.1"/>
    <property type="molecule type" value="Genomic_DNA"/>
</dbReference>
<gene>
    <name evidence="1" type="ORF">NJLHNGOC_11325</name>
</gene>
<protein>
    <submittedName>
        <fullName evidence="1">Uncharacterized protein</fullName>
    </submittedName>
</protein>
<sequence>MLRNCLKNKDFRGRLFSNGRHSSEAFSKSFTKNFYDFRELWGLPFQAASGTAISHGVYPGGIDDKIT</sequence>
<evidence type="ECO:0000313" key="2">
    <source>
        <dbReference type="Proteomes" id="UP000252680"/>
    </source>
</evidence>
<keyword evidence="2" id="KW-1185">Reference proteome</keyword>
<organism evidence="1 2">
    <name type="scientific">Novacetimonas cocois</name>
    <dbReference type="NCBI Taxonomy" id="1747507"/>
    <lineage>
        <taxon>Bacteria</taxon>
        <taxon>Pseudomonadati</taxon>
        <taxon>Pseudomonadota</taxon>
        <taxon>Alphaproteobacteria</taxon>
        <taxon>Acetobacterales</taxon>
        <taxon>Acetobacteraceae</taxon>
        <taxon>Novacetimonas</taxon>
    </lineage>
</organism>
<comment type="caution">
    <text evidence="1">The sequence shown here is derived from an EMBL/GenBank/DDBJ whole genome shotgun (WGS) entry which is preliminary data.</text>
</comment>